<sequence length="91" mass="9966">MGQNLSLSEKFADTTDATLAPWDAQADIILAILWGCSLYAIGMIWCAVGLLRRWSGPHHERDVSLVSVLAAFLLSSGWPVILVYFAMADRA</sequence>
<gene>
    <name evidence="2" type="ORF">N658DRAFT_437615</name>
</gene>
<accession>A0AAN6SWU0</accession>
<comment type="caution">
    <text evidence="2">The sequence shown here is derived from an EMBL/GenBank/DDBJ whole genome shotgun (WGS) entry which is preliminary data.</text>
</comment>
<dbReference type="AlphaFoldDB" id="A0AAN6SWU0"/>
<keyword evidence="1" id="KW-0812">Transmembrane</keyword>
<evidence type="ECO:0000313" key="3">
    <source>
        <dbReference type="Proteomes" id="UP001305647"/>
    </source>
</evidence>
<dbReference type="Proteomes" id="UP001305647">
    <property type="component" value="Unassembled WGS sequence"/>
</dbReference>
<feature type="transmembrane region" description="Helical" evidence="1">
    <location>
        <begin position="28"/>
        <end position="51"/>
    </location>
</feature>
<proteinExistence type="predicted"/>
<reference evidence="2" key="1">
    <citation type="journal article" date="2023" name="Mol. Phylogenet. Evol.">
        <title>Genome-scale phylogeny and comparative genomics of the fungal order Sordariales.</title>
        <authorList>
            <person name="Hensen N."/>
            <person name="Bonometti L."/>
            <person name="Westerberg I."/>
            <person name="Brannstrom I.O."/>
            <person name="Guillou S."/>
            <person name="Cros-Aarteil S."/>
            <person name="Calhoun S."/>
            <person name="Haridas S."/>
            <person name="Kuo A."/>
            <person name="Mondo S."/>
            <person name="Pangilinan J."/>
            <person name="Riley R."/>
            <person name="LaButti K."/>
            <person name="Andreopoulos B."/>
            <person name="Lipzen A."/>
            <person name="Chen C."/>
            <person name="Yan M."/>
            <person name="Daum C."/>
            <person name="Ng V."/>
            <person name="Clum A."/>
            <person name="Steindorff A."/>
            <person name="Ohm R.A."/>
            <person name="Martin F."/>
            <person name="Silar P."/>
            <person name="Natvig D.O."/>
            <person name="Lalanne C."/>
            <person name="Gautier V."/>
            <person name="Ament-Velasquez S.L."/>
            <person name="Kruys A."/>
            <person name="Hutchinson M.I."/>
            <person name="Powell A.J."/>
            <person name="Barry K."/>
            <person name="Miller A.N."/>
            <person name="Grigoriev I.V."/>
            <person name="Debuchy R."/>
            <person name="Gladieux P."/>
            <person name="Hiltunen Thoren M."/>
            <person name="Johannesson H."/>
        </authorList>
    </citation>
    <scope>NUCLEOTIDE SEQUENCE</scope>
    <source>
        <strain evidence="2">CBS 757.83</strain>
    </source>
</reference>
<dbReference type="EMBL" id="MU863798">
    <property type="protein sequence ID" value="KAK4095744.1"/>
    <property type="molecule type" value="Genomic_DNA"/>
</dbReference>
<name>A0AAN6SWU0_9PEZI</name>
<feature type="transmembrane region" description="Helical" evidence="1">
    <location>
        <begin position="63"/>
        <end position="87"/>
    </location>
</feature>
<protein>
    <submittedName>
        <fullName evidence="2">Uncharacterized protein</fullName>
    </submittedName>
</protein>
<keyword evidence="3" id="KW-1185">Reference proteome</keyword>
<organism evidence="2 3">
    <name type="scientific">Parathielavia hyrcaniae</name>
    <dbReference type="NCBI Taxonomy" id="113614"/>
    <lineage>
        <taxon>Eukaryota</taxon>
        <taxon>Fungi</taxon>
        <taxon>Dikarya</taxon>
        <taxon>Ascomycota</taxon>
        <taxon>Pezizomycotina</taxon>
        <taxon>Sordariomycetes</taxon>
        <taxon>Sordariomycetidae</taxon>
        <taxon>Sordariales</taxon>
        <taxon>Chaetomiaceae</taxon>
        <taxon>Parathielavia</taxon>
    </lineage>
</organism>
<evidence type="ECO:0000313" key="2">
    <source>
        <dbReference type="EMBL" id="KAK4095744.1"/>
    </source>
</evidence>
<reference evidence="2" key="2">
    <citation type="submission" date="2023-05" db="EMBL/GenBank/DDBJ databases">
        <authorList>
            <consortium name="Lawrence Berkeley National Laboratory"/>
            <person name="Steindorff A."/>
            <person name="Hensen N."/>
            <person name="Bonometti L."/>
            <person name="Westerberg I."/>
            <person name="Brannstrom I.O."/>
            <person name="Guillou S."/>
            <person name="Cros-Aarteil S."/>
            <person name="Calhoun S."/>
            <person name="Haridas S."/>
            <person name="Kuo A."/>
            <person name="Mondo S."/>
            <person name="Pangilinan J."/>
            <person name="Riley R."/>
            <person name="Labutti K."/>
            <person name="Andreopoulos B."/>
            <person name="Lipzen A."/>
            <person name="Chen C."/>
            <person name="Yanf M."/>
            <person name="Daum C."/>
            <person name="Ng V."/>
            <person name="Clum A."/>
            <person name="Ohm R."/>
            <person name="Martin F."/>
            <person name="Silar P."/>
            <person name="Natvig D."/>
            <person name="Lalanne C."/>
            <person name="Gautier V."/>
            <person name="Ament-Velasquez S.L."/>
            <person name="Kruys A."/>
            <person name="Hutchinson M.I."/>
            <person name="Powell A.J."/>
            <person name="Barry K."/>
            <person name="Miller A.N."/>
            <person name="Grigoriev I.V."/>
            <person name="Debuchy R."/>
            <person name="Gladieux P."/>
            <person name="Thoren M.H."/>
            <person name="Johannesson H."/>
        </authorList>
    </citation>
    <scope>NUCLEOTIDE SEQUENCE</scope>
    <source>
        <strain evidence="2">CBS 757.83</strain>
    </source>
</reference>
<keyword evidence="1" id="KW-0472">Membrane</keyword>
<keyword evidence="1" id="KW-1133">Transmembrane helix</keyword>
<evidence type="ECO:0000256" key="1">
    <source>
        <dbReference type="SAM" id="Phobius"/>
    </source>
</evidence>